<dbReference type="Gene3D" id="3.30.40.10">
    <property type="entry name" value="Zinc/RING finger domain, C3HC4 (zinc finger)"/>
    <property type="match status" value="1"/>
</dbReference>
<protein>
    <recommendedName>
        <fullName evidence="10">RING-type domain-containing protein</fullName>
    </recommendedName>
</protein>
<feature type="compositionally biased region" description="Polar residues" evidence="9">
    <location>
        <begin position="768"/>
        <end position="779"/>
    </location>
</feature>
<feature type="domain" description="RING-type" evidence="10">
    <location>
        <begin position="933"/>
        <end position="975"/>
    </location>
</feature>
<dbReference type="AlphaFoldDB" id="A0A1B9GXK4"/>
<keyword evidence="4 8" id="KW-0863">Zinc-finger</keyword>
<dbReference type="PANTHER" id="PTHR47168:SF1">
    <property type="entry name" value="OS02G0798600 PROTEIN"/>
    <property type="match status" value="1"/>
</dbReference>
<feature type="compositionally biased region" description="Low complexity" evidence="9">
    <location>
        <begin position="54"/>
        <end position="77"/>
    </location>
</feature>
<evidence type="ECO:0000259" key="10">
    <source>
        <dbReference type="PROSITE" id="PS50089"/>
    </source>
</evidence>
<evidence type="ECO:0000256" key="5">
    <source>
        <dbReference type="ARBA" id="ARBA00022833"/>
    </source>
</evidence>
<feature type="region of interest" description="Disordered" evidence="9">
    <location>
        <begin position="593"/>
        <end position="696"/>
    </location>
</feature>
<gene>
    <name evidence="11" type="ORF">I316_02266</name>
</gene>
<keyword evidence="2" id="KW-0812">Transmembrane</keyword>
<feature type="region of interest" description="Disordered" evidence="9">
    <location>
        <begin position="1"/>
        <end position="136"/>
    </location>
</feature>
<feature type="compositionally biased region" description="Basic and acidic residues" evidence="9">
    <location>
        <begin position="822"/>
        <end position="833"/>
    </location>
</feature>
<keyword evidence="3" id="KW-0479">Metal-binding</keyword>
<feature type="compositionally biased region" description="Low complexity" evidence="9">
    <location>
        <begin position="315"/>
        <end position="339"/>
    </location>
</feature>
<proteinExistence type="predicted"/>
<feature type="compositionally biased region" description="Low complexity" evidence="9">
    <location>
        <begin position="1"/>
        <end position="28"/>
    </location>
</feature>
<dbReference type="PROSITE" id="PS50089">
    <property type="entry name" value="ZF_RING_2"/>
    <property type="match status" value="1"/>
</dbReference>
<dbReference type="InterPro" id="IPR051653">
    <property type="entry name" value="E3_ligase_sorting_rcpt"/>
</dbReference>
<keyword evidence="12" id="KW-1185">Reference proteome</keyword>
<name>A0A1B9GXK4_9TREE</name>
<organism evidence="11 12">
    <name type="scientific">Kwoniella heveanensis BCC8398</name>
    <dbReference type="NCBI Taxonomy" id="1296120"/>
    <lineage>
        <taxon>Eukaryota</taxon>
        <taxon>Fungi</taxon>
        <taxon>Dikarya</taxon>
        <taxon>Basidiomycota</taxon>
        <taxon>Agaricomycotina</taxon>
        <taxon>Tremellomycetes</taxon>
        <taxon>Tremellales</taxon>
        <taxon>Cryptococcaceae</taxon>
        <taxon>Kwoniella</taxon>
    </lineage>
</organism>
<sequence length="1005" mass="106690">MGSTTSRQASTPSSSSSSSRPTALPPSSNRRPSNTLARLNSLRRLSTLGRRDSSTSNGGIINSSGNGNGNGNTMMSSKRGRQGSSTSNSPLAQGEEKKNKKRHRGISPAALAEVSPLNRVTESPSSAPLASPLIDTGSAPAKVASQAILDSPLIASRAPSPPTIIESAHEDMETDHPPPRSTTPYPQPSTAVPTLSLSPPSPIHHEIATSIASSIPLPVTPTPRSESSDPLEAERRQSISAIRDALGSDWPNDASSSSSHDESLERLLNRFRRSSSYPDLSEQAETPSQQPTMPDRLTALLGFSTPVEHEHDRPSPSSSSPSNARASASDPSSSLTPLPGDEEGDNDENIEDLERRIEEVREELAQARRNVRVAQERVDAAQERLDAERAGRRQQGAVLVIQGLAQTHTAPDEEETATSTQSQGSGGLAGRMGGGFLRPGIRARRSSEGSTSTRRRMREEEERRTSSLETQARMIGGLLTVAAAATATTLLAPDSTPQPSFPERSTAASALESLVNRLRPSRPNRSQSVEAALSSYLRTVLNGPDNQADQTSNVESIPAEAANAHISDGFQRFLEGLQGDLVTAVRDFAGPLPVSPAREEEEEVGETESFVTATEGVLTPLPSTPILGGQAAYPQPGQSSAESAAGSSTPQTSSAVSAVPSLHRQLGQNLSTSSGRNAGRPVPEVTGGDNGTPRRLNFFRAHMFPSNPPETGTEGEVEAPDAMVPCIFIGVRSIRHDPSMTTEDLVQHPSFPFVDGQVPSNEPPPSRTSPLPSADTTSPAPMETENDDPLNPSTPFAMPSIIPSAPAPSTLDSTTASATAAPERRSLRERFLDRLNPQRNASRPTGPLNTYLVYVIGGNYPRNHPVLSIPSLITGGPLTDEELALVSELMGQAKPPTVQKEDIERSGLKVVKGGEMEAENEKGSLLDVCADKCLICLSEYEPEEDCRILNCRHGYHQECVDHWLSTGRNSCPACRSEAVDTSKISSAAATATATTATTTTIHNDE</sequence>
<evidence type="ECO:0000256" key="6">
    <source>
        <dbReference type="ARBA" id="ARBA00022989"/>
    </source>
</evidence>
<feature type="compositionally biased region" description="Low complexity" evidence="9">
    <location>
        <begin position="639"/>
        <end position="648"/>
    </location>
</feature>
<dbReference type="EMBL" id="KI669497">
    <property type="protein sequence ID" value="OCF35774.1"/>
    <property type="molecule type" value="Genomic_DNA"/>
</dbReference>
<dbReference type="InterPro" id="IPR013083">
    <property type="entry name" value="Znf_RING/FYVE/PHD"/>
</dbReference>
<keyword evidence="6" id="KW-1133">Transmembrane helix</keyword>
<dbReference type="GO" id="GO:0016020">
    <property type="term" value="C:membrane"/>
    <property type="evidence" value="ECO:0007669"/>
    <property type="project" value="UniProtKB-SubCell"/>
</dbReference>
<feature type="compositionally biased region" description="Basic and acidic residues" evidence="9">
    <location>
        <begin position="167"/>
        <end position="178"/>
    </location>
</feature>
<feature type="compositionally biased region" description="Acidic residues" evidence="9">
    <location>
        <begin position="340"/>
        <end position="351"/>
    </location>
</feature>
<evidence type="ECO:0000256" key="3">
    <source>
        <dbReference type="ARBA" id="ARBA00022723"/>
    </source>
</evidence>
<evidence type="ECO:0000256" key="2">
    <source>
        <dbReference type="ARBA" id="ARBA00022692"/>
    </source>
</evidence>
<dbReference type="InterPro" id="IPR001841">
    <property type="entry name" value="Znf_RING"/>
</dbReference>
<feature type="compositionally biased region" description="Basic and acidic residues" evidence="9">
    <location>
        <begin position="259"/>
        <end position="268"/>
    </location>
</feature>
<feature type="region of interest" description="Disordered" evidence="9">
    <location>
        <begin position="408"/>
        <end position="471"/>
    </location>
</feature>
<evidence type="ECO:0000313" key="11">
    <source>
        <dbReference type="EMBL" id="OCF35774.1"/>
    </source>
</evidence>
<dbReference type="Pfam" id="PF13639">
    <property type="entry name" value="zf-RING_2"/>
    <property type="match status" value="1"/>
</dbReference>
<feature type="compositionally biased region" description="Polar residues" evidence="9">
    <location>
        <begin position="82"/>
        <end position="91"/>
    </location>
</feature>
<feature type="compositionally biased region" description="Polar residues" evidence="9">
    <location>
        <begin position="274"/>
        <end position="292"/>
    </location>
</feature>
<evidence type="ECO:0000313" key="12">
    <source>
        <dbReference type="Proteomes" id="UP000092666"/>
    </source>
</evidence>
<feature type="compositionally biased region" description="Low complexity" evidence="9">
    <location>
        <begin position="123"/>
        <end position="133"/>
    </location>
</feature>
<feature type="compositionally biased region" description="Gly residues" evidence="9">
    <location>
        <begin position="424"/>
        <end position="437"/>
    </location>
</feature>
<feature type="compositionally biased region" description="Basic and acidic residues" evidence="9">
    <location>
        <begin position="457"/>
        <end position="466"/>
    </location>
</feature>
<dbReference type="SMART" id="SM00184">
    <property type="entry name" value="RING"/>
    <property type="match status" value="1"/>
</dbReference>
<dbReference type="SUPFAM" id="SSF57850">
    <property type="entry name" value="RING/U-box"/>
    <property type="match status" value="1"/>
</dbReference>
<feature type="compositionally biased region" description="Polar residues" evidence="9">
    <location>
        <begin position="666"/>
        <end position="676"/>
    </location>
</feature>
<evidence type="ECO:0000256" key="8">
    <source>
        <dbReference type="PROSITE-ProRule" id="PRU00175"/>
    </source>
</evidence>
<accession>A0A1B9GXK4</accession>
<dbReference type="Proteomes" id="UP000092666">
    <property type="component" value="Unassembled WGS sequence"/>
</dbReference>
<feature type="region of interest" description="Disordered" evidence="9">
    <location>
        <begin position="750"/>
        <end position="847"/>
    </location>
</feature>
<dbReference type="PANTHER" id="PTHR47168">
    <property type="entry name" value="RING ZINC FINGER DOMAIN SUPERFAMILY PROTEIN-RELATED"/>
    <property type="match status" value="1"/>
</dbReference>
<keyword evidence="5" id="KW-0862">Zinc</keyword>
<dbReference type="CDD" id="cd16461">
    <property type="entry name" value="RING-H2_EL5-like"/>
    <property type="match status" value="1"/>
</dbReference>
<reference evidence="12" key="2">
    <citation type="submission" date="2013-12" db="EMBL/GenBank/DDBJ databases">
        <title>Evolution of pathogenesis and genome organization in the Tremellales.</title>
        <authorList>
            <person name="Cuomo C."/>
            <person name="Litvintseva A."/>
            <person name="Heitman J."/>
            <person name="Chen Y."/>
            <person name="Sun S."/>
            <person name="Springer D."/>
            <person name="Dromer F."/>
            <person name="Young S."/>
            <person name="Zeng Q."/>
            <person name="Chapman S."/>
            <person name="Gujja S."/>
            <person name="Saif S."/>
            <person name="Birren B."/>
        </authorList>
    </citation>
    <scope>NUCLEOTIDE SEQUENCE [LARGE SCALE GENOMIC DNA]</scope>
    <source>
        <strain evidence="12">BCC8398</strain>
    </source>
</reference>
<evidence type="ECO:0000256" key="4">
    <source>
        <dbReference type="ARBA" id="ARBA00022771"/>
    </source>
</evidence>
<dbReference type="GO" id="GO:0008270">
    <property type="term" value="F:zinc ion binding"/>
    <property type="evidence" value="ECO:0007669"/>
    <property type="project" value="UniProtKB-KW"/>
</dbReference>
<feature type="compositionally biased region" description="Polar residues" evidence="9">
    <location>
        <begin position="29"/>
        <end position="38"/>
    </location>
</feature>
<evidence type="ECO:0000256" key="9">
    <source>
        <dbReference type="SAM" id="MobiDB-lite"/>
    </source>
</evidence>
<evidence type="ECO:0000256" key="1">
    <source>
        <dbReference type="ARBA" id="ARBA00004167"/>
    </source>
</evidence>
<dbReference type="STRING" id="1296120.A0A1B9GXK4"/>
<reference evidence="11 12" key="1">
    <citation type="submission" date="2013-07" db="EMBL/GenBank/DDBJ databases">
        <title>The Genome Sequence of Cryptococcus heveanensis BCC8398.</title>
        <authorList>
            <consortium name="The Broad Institute Genome Sequencing Platform"/>
            <person name="Cuomo C."/>
            <person name="Litvintseva A."/>
            <person name="Chen Y."/>
            <person name="Heitman J."/>
            <person name="Sun S."/>
            <person name="Springer D."/>
            <person name="Dromer F."/>
            <person name="Young S.K."/>
            <person name="Zeng Q."/>
            <person name="Gargeya S."/>
            <person name="Fitzgerald M."/>
            <person name="Abouelleil A."/>
            <person name="Alvarado L."/>
            <person name="Berlin A.M."/>
            <person name="Chapman S.B."/>
            <person name="Dewar J."/>
            <person name="Goldberg J."/>
            <person name="Griggs A."/>
            <person name="Gujja S."/>
            <person name="Hansen M."/>
            <person name="Howarth C."/>
            <person name="Imamovic A."/>
            <person name="Larimer J."/>
            <person name="McCowan C."/>
            <person name="Murphy C."/>
            <person name="Pearson M."/>
            <person name="Priest M."/>
            <person name="Roberts A."/>
            <person name="Saif S."/>
            <person name="Shea T."/>
            <person name="Sykes S."/>
            <person name="Wortman J."/>
            <person name="Nusbaum C."/>
            <person name="Birren B."/>
        </authorList>
    </citation>
    <scope>NUCLEOTIDE SEQUENCE [LARGE SCALE GENOMIC DNA]</scope>
    <source>
        <strain evidence="11 12">BCC8398</strain>
    </source>
</reference>
<feature type="region of interest" description="Disordered" evidence="9">
    <location>
        <begin position="151"/>
        <end position="357"/>
    </location>
</feature>
<dbReference type="OrthoDB" id="8062037at2759"/>
<feature type="compositionally biased region" description="Low complexity" evidence="9">
    <location>
        <begin position="799"/>
        <end position="821"/>
    </location>
</feature>
<comment type="subcellular location">
    <subcellularLocation>
        <location evidence="1">Membrane</location>
        <topology evidence="1">Single-pass membrane protein</topology>
    </subcellularLocation>
</comment>
<dbReference type="FunFam" id="3.30.40.10:FF:000728">
    <property type="entry name" value="Unplaced genomic scaffold supercont1.4, whole genome shotgun sequence"/>
    <property type="match status" value="1"/>
</dbReference>
<keyword evidence="7" id="KW-0472">Membrane</keyword>
<evidence type="ECO:0000256" key="7">
    <source>
        <dbReference type="ARBA" id="ARBA00023136"/>
    </source>
</evidence>